<evidence type="ECO:0000256" key="9">
    <source>
        <dbReference type="ARBA" id="ARBA00023004"/>
    </source>
</evidence>
<dbReference type="EMBL" id="AP021876">
    <property type="protein sequence ID" value="BBO85356.1"/>
    <property type="molecule type" value="Genomic_DNA"/>
</dbReference>
<dbReference type="SUPFAM" id="SSF102114">
    <property type="entry name" value="Radical SAM enzymes"/>
    <property type="match status" value="1"/>
</dbReference>
<dbReference type="GO" id="GO:0046872">
    <property type="term" value="F:metal ion binding"/>
    <property type="evidence" value="ECO:0007669"/>
    <property type="project" value="UniProtKB-KW"/>
</dbReference>
<sequence length="420" mass="46975">MDLANHPCFNAKMRGKYGRVHLPVAPRCNIQCNYCDRKYDCVNESRPGVTSAVLKPRQAMTYLDYVFEEVKNISVVGIAGPGDPFANPDETMETLRLVREKYPEIILCLATNGLGIGPYIDELSEMNVSHVTITLNAIDPEVGSKLYSFVRHGKRVLAPKAGFEVLLEKQLEAIIRLKEKNVTTKVNTIIVPGINEDHIETVAEKMAELKVDILNCIPFFPNKGAKFADIPEPSKETVIQIRKKAAQHIPQMYHCKRCRADAVGILGEENGCQINEKLQECAQMPEIFNETRPYVAVASQEGVLVNQKLGKAEELFIYGRRDNGEIYLVESRKTPEPGGGLQRWEDLSEILSDCRALMVAGIGDNPRRVLSKKKIDILELDGMIEEAAEAVFEGHSMNFMVRRDIKACNKQHPMAGMGCM</sequence>
<dbReference type="InterPro" id="IPR000385">
    <property type="entry name" value="MoaA_NifB_PqqE_Fe-S-bd_CS"/>
</dbReference>
<evidence type="ECO:0000256" key="7">
    <source>
        <dbReference type="ARBA" id="ARBA00022691"/>
    </source>
</evidence>
<dbReference type="AlphaFoldDB" id="A0A5K7ZYX7"/>
<name>A0A5K7ZYX7_9BACT</name>
<accession>A0A5K7ZYX7</accession>
<dbReference type="InterPro" id="IPR036105">
    <property type="entry name" value="DiNase_FeMo-co_biosyn_sf"/>
</dbReference>
<dbReference type="InterPro" id="IPR006638">
    <property type="entry name" value="Elp3/MiaA/NifB-like_rSAM"/>
</dbReference>
<dbReference type="SFLD" id="SFLDF00281">
    <property type="entry name" value="FeMo_cofactor_biosynthesis_pro"/>
    <property type="match status" value="1"/>
</dbReference>
<evidence type="ECO:0000256" key="11">
    <source>
        <dbReference type="ARBA" id="ARBA00023231"/>
    </source>
</evidence>
<dbReference type="InterPro" id="IPR058240">
    <property type="entry name" value="rSAM_sf"/>
</dbReference>
<dbReference type="PROSITE" id="PS51918">
    <property type="entry name" value="RADICAL_SAM"/>
    <property type="match status" value="1"/>
</dbReference>
<keyword evidence="6" id="KW-0004">4Fe-4S</keyword>
<dbReference type="PANTHER" id="PTHR43787:SF13">
    <property type="entry name" value="FEMO COFACTOR BIOSYNTHESIS PROTEIN NIFB"/>
    <property type="match status" value="1"/>
</dbReference>
<keyword evidence="11" id="KW-0535">Nitrogen fixation</keyword>
<protein>
    <recommendedName>
        <fullName evidence="5">FeMo cofactor biosynthesis protein NifB</fullName>
    </recommendedName>
    <alternativeName>
        <fullName evidence="14">Nitrogenase cofactor maturase NifB</fullName>
    </alternativeName>
    <alternativeName>
        <fullName evidence="13">Radical SAM assemblase NifB</fullName>
    </alternativeName>
</protein>
<gene>
    <name evidence="16" type="primary">nifB</name>
    <name evidence="16" type="ORF">DSCO28_59220</name>
</gene>
<evidence type="ECO:0000256" key="6">
    <source>
        <dbReference type="ARBA" id="ARBA00022485"/>
    </source>
</evidence>
<dbReference type="GO" id="GO:0032324">
    <property type="term" value="P:molybdopterin cofactor biosynthetic process"/>
    <property type="evidence" value="ECO:0007669"/>
    <property type="project" value="UniProtKB-ARBA"/>
</dbReference>
<dbReference type="Proteomes" id="UP000425960">
    <property type="component" value="Chromosome"/>
</dbReference>
<dbReference type="SFLD" id="SFLDG01067">
    <property type="entry name" value="SPASM/twitch_domain_containing"/>
    <property type="match status" value="1"/>
</dbReference>
<proteinExistence type="inferred from homology"/>
<evidence type="ECO:0000313" key="17">
    <source>
        <dbReference type="Proteomes" id="UP000425960"/>
    </source>
</evidence>
<dbReference type="SFLD" id="SFLDG01068">
    <property type="entry name" value="FeMo_cofactor_biosynthesis_pro"/>
    <property type="match status" value="1"/>
</dbReference>
<dbReference type="InterPro" id="IPR007197">
    <property type="entry name" value="rSAM"/>
</dbReference>
<dbReference type="Pfam" id="PF04055">
    <property type="entry name" value="Radical_SAM"/>
    <property type="match status" value="1"/>
</dbReference>
<dbReference type="SMART" id="SM00729">
    <property type="entry name" value="Elp3"/>
    <property type="match status" value="1"/>
</dbReference>
<evidence type="ECO:0000256" key="10">
    <source>
        <dbReference type="ARBA" id="ARBA00023014"/>
    </source>
</evidence>
<dbReference type="GO" id="GO:0016829">
    <property type="term" value="F:lyase activity"/>
    <property type="evidence" value="ECO:0007669"/>
    <property type="project" value="UniProtKB-KW"/>
</dbReference>
<keyword evidence="12" id="KW-0456">Lyase</keyword>
<evidence type="ECO:0000256" key="13">
    <source>
        <dbReference type="ARBA" id="ARBA00030926"/>
    </source>
</evidence>
<dbReference type="GO" id="GO:0051539">
    <property type="term" value="F:4 iron, 4 sulfur cluster binding"/>
    <property type="evidence" value="ECO:0007669"/>
    <property type="project" value="UniProtKB-KW"/>
</dbReference>
<keyword evidence="9" id="KW-0408">Iron</keyword>
<evidence type="ECO:0000313" key="16">
    <source>
        <dbReference type="EMBL" id="BBO85356.1"/>
    </source>
</evidence>
<dbReference type="Gene3D" id="3.20.20.70">
    <property type="entry name" value="Aldolase class I"/>
    <property type="match status" value="1"/>
</dbReference>
<evidence type="ECO:0000256" key="4">
    <source>
        <dbReference type="ARBA" id="ARBA00006804"/>
    </source>
</evidence>
<dbReference type="SFLD" id="SFLDS00029">
    <property type="entry name" value="Radical_SAM"/>
    <property type="match status" value="1"/>
</dbReference>
<evidence type="ECO:0000256" key="3">
    <source>
        <dbReference type="ARBA" id="ARBA00005155"/>
    </source>
</evidence>
<dbReference type="SUPFAM" id="SSF53146">
    <property type="entry name" value="Nitrogenase accessory factor-like"/>
    <property type="match status" value="1"/>
</dbReference>
<evidence type="ECO:0000256" key="2">
    <source>
        <dbReference type="ARBA" id="ARBA00003522"/>
    </source>
</evidence>
<comment type="cofactor">
    <cofactor evidence="1">
        <name>[4Fe-4S] cluster</name>
        <dbReference type="ChEBI" id="CHEBI:49883"/>
    </cofactor>
</comment>
<dbReference type="CDD" id="cd01335">
    <property type="entry name" value="Radical_SAM"/>
    <property type="match status" value="1"/>
</dbReference>
<reference evidence="16 17" key="1">
    <citation type="submission" date="2019-11" db="EMBL/GenBank/DDBJ databases">
        <title>Comparative genomics of hydrocarbon-degrading Desulfosarcina strains.</title>
        <authorList>
            <person name="Watanabe M."/>
            <person name="Kojima H."/>
            <person name="Fukui M."/>
        </authorList>
    </citation>
    <scope>NUCLEOTIDE SEQUENCE [LARGE SCALE GENOMIC DNA]</scope>
    <source>
        <strain evidence="16 17">28bB2T</strain>
    </source>
</reference>
<feature type="domain" description="Radical SAM core" evidence="15">
    <location>
        <begin position="14"/>
        <end position="259"/>
    </location>
</feature>
<comment type="pathway">
    <text evidence="3">Cofactor biosynthesis; Fe-Mo cofactor biosynthesis.</text>
</comment>
<dbReference type="PANTHER" id="PTHR43787">
    <property type="entry name" value="FEMO COFACTOR BIOSYNTHESIS PROTEIN NIFB-RELATED"/>
    <property type="match status" value="1"/>
</dbReference>
<comment type="function">
    <text evidence="2">Involved in the biosynthesis of the iron-molybdenum cofactor (FeMo-co or M-cluster) found in the dinitrogenase enzyme of the nitrogenase complex in nitrogen-fixing microorganisms. NifB catalyzes the crucial step of radical SAM-dependent carbide insertion that occurs concomitant with the insertion of a 9th sulfur and the rearrangement/coupling of two [4Fe-4S] clusters into a [8Fe-9S-C] cluster, the precursor to the M-cluster.</text>
</comment>
<organism evidence="16 17">
    <name type="scientific">Desulfosarcina ovata subsp. sediminis</name>
    <dbReference type="NCBI Taxonomy" id="885957"/>
    <lineage>
        <taxon>Bacteria</taxon>
        <taxon>Pseudomonadati</taxon>
        <taxon>Thermodesulfobacteriota</taxon>
        <taxon>Desulfobacteria</taxon>
        <taxon>Desulfobacterales</taxon>
        <taxon>Desulfosarcinaceae</taxon>
        <taxon>Desulfosarcina</taxon>
    </lineage>
</organism>
<dbReference type="InterPro" id="IPR003731">
    <property type="entry name" value="Di-Nase_FeMo-co_biosynth"/>
</dbReference>
<dbReference type="UniPathway" id="UPA00782"/>
<keyword evidence="8" id="KW-0479">Metal-binding</keyword>
<evidence type="ECO:0000256" key="12">
    <source>
        <dbReference type="ARBA" id="ARBA00023239"/>
    </source>
</evidence>
<dbReference type="KEGG" id="dov:DSCO28_59220"/>
<dbReference type="Gene3D" id="3.30.420.130">
    <property type="entry name" value="Dinitrogenase iron-molybdenum cofactor biosynthesis domain"/>
    <property type="match status" value="1"/>
</dbReference>
<keyword evidence="7" id="KW-0949">S-adenosyl-L-methionine</keyword>
<dbReference type="RefSeq" id="WP_155324989.1">
    <property type="nucleotide sequence ID" value="NZ_AP021876.1"/>
</dbReference>
<evidence type="ECO:0000256" key="8">
    <source>
        <dbReference type="ARBA" id="ARBA00022723"/>
    </source>
</evidence>
<evidence type="ECO:0000256" key="1">
    <source>
        <dbReference type="ARBA" id="ARBA00001966"/>
    </source>
</evidence>
<comment type="similarity">
    <text evidence="4">Belongs to the radical SAM superfamily. NifB family.</text>
</comment>
<evidence type="ECO:0000256" key="14">
    <source>
        <dbReference type="ARBA" id="ARBA00032102"/>
    </source>
</evidence>
<evidence type="ECO:0000259" key="15">
    <source>
        <dbReference type="PROSITE" id="PS51918"/>
    </source>
</evidence>
<evidence type="ECO:0000256" key="5">
    <source>
        <dbReference type="ARBA" id="ARBA00021702"/>
    </source>
</evidence>
<dbReference type="PROSITE" id="PS01305">
    <property type="entry name" value="MOAA_NIFB_PQQE"/>
    <property type="match status" value="1"/>
</dbReference>
<dbReference type="InterPro" id="IPR013785">
    <property type="entry name" value="Aldolase_TIM"/>
</dbReference>
<keyword evidence="10" id="KW-0411">Iron-sulfur</keyword>
<dbReference type="Pfam" id="PF02579">
    <property type="entry name" value="Nitro_FeMo-Co"/>
    <property type="match status" value="1"/>
</dbReference>